<evidence type="ECO:0000313" key="2">
    <source>
        <dbReference type="EMBL" id="AMB59291.1"/>
    </source>
</evidence>
<name>A0A0X8E5B1_9MICO</name>
<sequence>MDKSGDSDPNNPTPEHGADSGALSERELAILAFEGHWFKHAGAKEQAIRTELGLSAARYYQVLGAIIDRPAALAHDPMLVKRLLRMREARAHARARRSLGGQSTL</sequence>
<protein>
    <recommendedName>
        <fullName evidence="4">DUF3263 domain-containing protein</fullName>
    </recommendedName>
</protein>
<dbReference type="OrthoDB" id="3268863at2"/>
<dbReference type="EMBL" id="CP014145">
    <property type="protein sequence ID" value="AMB59291.1"/>
    <property type="molecule type" value="Genomic_DNA"/>
</dbReference>
<dbReference type="KEGG" id="mvd:AWU67_10925"/>
<accession>A0A0X8E5B1</accession>
<dbReference type="AlphaFoldDB" id="A0A0X8E5B1"/>
<feature type="region of interest" description="Disordered" evidence="1">
    <location>
        <begin position="1"/>
        <end position="21"/>
    </location>
</feature>
<dbReference type="Pfam" id="PF11662">
    <property type="entry name" value="DUF3263"/>
    <property type="match status" value="1"/>
</dbReference>
<organism evidence="2 3">
    <name type="scientific">Microterricola viridarii</name>
    <dbReference type="NCBI Taxonomy" id="412690"/>
    <lineage>
        <taxon>Bacteria</taxon>
        <taxon>Bacillati</taxon>
        <taxon>Actinomycetota</taxon>
        <taxon>Actinomycetes</taxon>
        <taxon>Micrococcales</taxon>
        <taxon>Microbacteriaceae</taxon>
        <taxon>Microterricola</taxon>
    </lineage>
</organism>
<evidence type="ECO:0000256" key="1">
    <source>
        <dbReference type="SAM" id="MobiDB-lite"/>
    </source>
</evidence>
<evidence type="ECO:0008006" key="4">
    <source>
        <dbReference type="Google" id="ProtNLM"/>
    </source>
</evidence>
<keyword evidence="3" id="KW-1185">Reference proteome</keyword>
<dbReference type="RefSeq" id="WP_067228820.1">
    <property type="nucleotide sequence ID" value="NZ_CP014145.1"/>
</dbReference>
<gene>
    <name evidence="2" type="ORF">AWU67_10925</name>
</gene>
<evidence type="ECO:0000313" key="3">
    <source>
        <dbReference type="Proteomes" id="UP000058305"/>
    </source>
</evidence>
<dbReference type="Proteomes" id="UP000058305">
    <property type="component" value="Chromosome"/>
</dbReference>
<dbReference type="InterPro" id="IPR021678">
    <property type="entry name" value="DUF3263"/>
</dbReference>
<proteinExistence type="predicted"/>
<reference evidence="2 3" key="1">
    <citation type="journal article" date="2016" name="J. Biotechnol.">
        <title>First complete genome sequence of a species in the genus Microterricola, an extremophilic cold active enzyme producing bacterial strain ERGS5:02 isolated from Sikkim Himalaya.</title>
        <authorList>
            <person name="Himanshu"/>
            <person name="Swarnkar M.K."/>
            <person name="Singh D."/>
            <person name="Kumar R."/>
        </authorList>
    </citation>
    <scope>NUCLEOTIDE SEQUENCE [LARGE SCALE GENOMIC DNA]</scope>
    <source>
        <strain evidence="2 3">ERGS5:02</strain>
    </source>
</reference>
<reference evidence="3" key="2">
    <citation type="submission" date="2016-01" db="EMBL/GenBank/DDBJ databases">
        <title>First complete genome sequence of a species in the genus Microterricola, an extremophilic cold active enzyme producing strain ERGS5:02 isolated from Sikkim Himalaya.</title>
        <authorList>
            <person name="Kumar R."/>
            <person name="Singh D."/>
            <person name="Swarnkar M.K."/>
        </authorList>
    </citation>
    <scope>NUCLEOTIDE SEQUENCE [LARGE SCALE GENOMIC DNA]</scope>
    <source>
        <strain evidence="3">ERGS5:02</strain>
    </source>
</reference>